<gene>
    <name evidence="1" type="ORF">K7472_16650</name>
</gene>
<evidence type="ECO:0000313" key="2">
    <source>
        <dbReference type="Proteomes" id="UP001198565"/>
    </source>
</evidence>
<dbReference type="Pfam" id="PF15698">
    <property type="entry name" value="Phosphatase"/>
    <property type="match status" value="1"/>
</dbReference>
<dbReference type="Proteomes" id="UP001198565">
    <property type="component" value="Unassembled WGS sequence"/>
</dbReference>
<name>A0ABS7QTF9_9ACTN</name>
<evidence type="ECO:0000313" key="1">
    <source>
        <dbReference type="EMBL" id="MBY8886483.1"/>
    </source>
</evidence>
<dbReference type="EMBL" id="JAINVZ010000010">
    <property type="protein sequence ID" value="MBY8886483.1"/>
    <property type="molecule type" value="Genomic_DNA"/>
</dbReference>
<keyword evidence="2" id="KW-1185">Reference proteome</keyword>
<dbReference type="RefSeq" id="WP_222978707.1">
    <property type="nucleotide sequence ID" value="NZ_JAINVZ010000010.1"/>
</dbReference>
<sequence>MPTVHAPSRTALTEHLIRTRIAGAVATSRENNLDHYRELAAGNRYYWLGLDLGDRWQDEDAVLELMAERCGVIADPAYRSGQDTIDPELTVAALDRAAATLRKAAEGGRRVLLATGHPGGLLGVHQATGAALRAAGCEVVTIPEGLFADEGRVLQIGGVAMLLRGAALVHTHSPDPMSAILDALEREGRPLPDLVVADHGWAGCAGRRGIDAVGYADCNDPALFVGETEGMLEVTVPLDDHVAPHYYDPMTAYLLNAAGLAG</sequence>
<proteinExistence type="predicted"/>
<comment type="caution">
    <text evidence="1">The sequence shown here is derived from an EMBL/GenBank/DDBJ whole genome shotgun (WGS) entry which is preliminary data.</text>
</comment>
<organism evidence="1 2">
    <name type="scientific">Streptantibioticus parmotrematis</name>
    <dbReference type="NCBI Taxonomy" id="2873249"/>
    <lineage>
        <taxon>Bacteria</taxon>
        <taxon>Bacillati</taxon>
        <taxon>Actinomycetota</taxon>
        <taxon>Actinomycetes</taxon>
        <taxon>Kitasatosporales</taxon>
        <taxon>Streptomycetaceae</taxon>
        <taxon>Streptantibioticus</taxon>
    </lineage>
</organism>
<protein>
    <submittedName>
        <fullName evidence="1">Phosphatase</fullName>
    </submittedName>
</protein>
<reference evidence="1 2" key="1">
    <citation type="submission" date="2021-08" db="EMBL/GenBank/DDBJ databases">
        <title>Streptomyces sp. PTM05 isolated from lichen.</title>
        <authorList>
            <person name="Somphong A."/>
            <person name="Phongsopitanun W."/>
            <person name="Tanasupawat S."/>
        </authorList>
    </citation>
    <scope>NUCLEOTIDE SEQUENCE [LARGE SCALE GENOMIC DNA]</scope>
    <source>
        <strain evidence="1 2">Ptm05</strain>
    </source>
</reference>
<dbReference type="InterPro" id="IPR031423">
    <property type="entry name" value="Phosphatase_SCO2771"/>
</dbReference>
<accession>A0ABS7QTF9</accession>